<dbReference type="Proteomes" id="UP000005113">
    <property type="component" value="Unassembled WGS sequence"/>
</dbReference>
<dbReference type="EMBL" id="JH719942">
    <property type="protein sequence ID" value="EJF53324.1"/>
    <property type="molecule type" value="Genomic_DNA"/>
</dbReference>
<sequence>MGPPAFGGRLLPLVVELRTNVLVVVLQLAVILGPPAFGGRLLPLVVELRTNVLVVVLQLAVILGPPAFGGRYVRQLAIRSALRRLWRLGLACGHCLPSLGRFGPAAQLLRKPQAWPSV</sequence>
<keyword evidence="1" id="KW-0812">Transmembrane</keyword>
<feature type="transmembrane region" description="Helical" evidence="1">
    <location>
        <begin position="21"/>
        <end position="46"/>
    </location>
</feature>
<organism evidence="2 3">
    <name type="scientific">Saprospira grandis DSM 2844</name>
    <dbReference type="NCBI Taxonomy" id="694433"/>
    <lineage>
        <taxon>Bacteria</taxon>
        <taxon>Pseudomonadati</taxon>
        <taxon>Bacteroidota</taxon>
        <taxon>Saprospiria</taxon>
        <taxon>Saprospirales</taxon>
        <taxon>Saprospiraceae</taxon>
        <taxon>Saprospira</taxon>
    </lineage>
</organism>
<accession>J0P0L3</accession>
<keyword evidence="1" id="KW-1133">Transmembrane helix</keyword>
<evidence type="ECO:0000313" key="2">
    <source>
        <dbReference type="EMBL" id="EJF53324.1"/>
    </source>
</evidence>
<feature type="transmembrane region" description="Helical" evidence="1">
    <location>
        <begin position="52"/>
        <end position="73"/>
    </location>
</feature>
<dbReference type="HOGENOM" id="CLU_2071486_0_0_10"/>
<evidence type="ECO:0000313" key="3">
    <source>
        <dbReference type="Proteomes" id="UP000005113"/>
    </source>
</evidence>
<gene>
    <name evidence="2" type="ORF">SapgrDRAFT_1616</name>
</gene>
<dbReference type="AlphaFoldDB" id="J0P0L3"/>
<evidence type="ECO:0000256" key="1">
    <source>
        <dbReference type="SAM" id="Phobius"/>
    </source>
</evidence>
<proteinExistence type="predicted"/>
<protein>
    <submittedName>
        <fullName evidence="2">Uncharacterized protein</fullName>
    </submittedName>
</protein>
<keyword evidence="1" id="KW-0472">Membrane</keyword>
<name>J0P0L3_9BACT</name>
<reference evidence="3" key="1">
    <citation type="journal article" date="2012" name="Stand. Genomic Sci.">
        <title>Permanent draft genome sequence of the gliding predator Saprospira grandis strain Sa g1 (= HR1).</title>
        <authorList>
            <person name="Mavromatis K."/>
            <person name="Chertkov O."/>
            <person name="Lapidus A."/>
            <person name="Nolan M."/>
            <person name="Lucas S."/>
            <person name="Tice H."/>
            <person name="Del Rio T.G."/>
            <person name="Cheng J.F."/>
            <person name="Han C."/>
            <person name="Tapia R."/>
            <person name="Bruce D."/>
            <person name="Goodwin L.A."/>
            <person name="Pitluck S."/>
            <person name="Huntemann M."/>
            <person name="Liolios K."/>
            <person name="Pagani I."/>
            <person name="Ivanova N."/>
            <person name="Mikhailova N."/>
            <person name="Pati A."/>
            <person name="Chen A."/>
            <person name="Palaniappan K."/>
            <person name="Land M."/>
            <person name="Brambilla E.M."/>
            <person name="Rohde M."/>
            <person name="Spring S."/>
            <person name="Goker M."/>
            <person name="Detter J.C."/>
            <person name="Bristow J."/>
            <person name="Eisen J.A."/>
            <person name="Markowitz V."/>
            <person name="Hugenholtz P."/>
            <person name="Kyrpides N.C."/>
            <person name="Klenk H.P."/>
            <person name="Woyke T."/>
        </authorList>
    </citation>
    <scope>NUCLEOTIDE SEQUENCE [LARGE SCALE GENOMIC DNA]</scope>
    <source>
        <strain evidence="3">DSM 2844</strain>
    </source>
</reference>